<keyword evidence="2" id="KW-1185">Reference proteome</keyword>
<dbReference type="AlphaFoldDB" id="A0A840CWP3"/>
<proteinExistence type="predicted"/>
<accession>A0A840CWP3</accession>
<evidence type="ECO:0000313" key="1">
    <source>
        <dbReference type="EMBL" id="MBB4037195.1"/>
    </source>
</evidence>
<comment type="caution">
    <text evidence="1">The sequence shown here is derived from an EMBL/GenBank/DDBJ whole genome shotgun (WGS) entry which is preliminary data.</text>
</comment>
<evidence type="ECO:0008006" key="3">
    <source>
        <dbReference type="Google" id="ProtNLM"/>
    </source>
</evidence>
<reference evidence="1 2" key="1">
    <citation type="submission" date="2020-08" db="EMBL/GenBank/DDBJ databases">
        <title>Genomic Encyclopedia of Type Strains, Phase IV (KMG-IV): sequencing the most valuable type-strain genomes for metagenomic binning, comparative biology and taxonomic classification.</title>
        <authorList>
            <person name="Goeker M."/>
        </authorList>
    </citation>
    <scope>NUCLEOTIDE SEQUENCE [LARGE SCALE GENOMIC DNA]</scope>
    <source>
        <strain evidence="1 2">DSM 104969</strain>
    </source>
</reference>
<dbReference type="Proteomes" id="UP000555103">
    <property type="component" value="Unassembled WGS sequence"/>
</dbReference>
<gene>
    <name evidence="1" type="ORF">GGR21_003110</name>
</gene>
<organism evidence="1 2">
    <name type="scientific">Dysgonomonas hofstadii</name>
    <dbReference type="NCBI Taxonomy" id="637886"/>
    <lineage>
        <taxon>Bacteria</taxon>
        <taxon>Pseudomonadati</taxon>
        <taxon>Bacteroidota</taxon>
        <taxon>Bacteroidia</taxon>
        <taxon>Bacteroidales</taxon>
        <taxon>Dysgonomonadaceae</taxon>
        <taxon>Dysgonomonas</taxon>
    </lineage>
</organism>
<evidence type="ECO:0000313" key="2">
    <source>
        <dbReference type="Proteomes" id="UP000555103"/>
    </source>
</evidence>
<dbReference type="EMBL" id="JACIEP010000011">
    <property type="protein sequence ID" value="MBB4037195.1"/>
    <property type="molecule type" value="Genomic_DNA"/>
</dbReference>
<protein>
    <recommendedName>
        <fullName evidence="3">Lipoprotein</fullName>
    </recommendedName>
</protein>
<dbReference type="RefSeq" id="WP_183308054.1">
    <property type="nucleotide sequence ID" value="NZ_JACIEP010000011.1"/>
</dbReference>
<dbReference type="PROSITE" id="PS51257">
    <property type="entry name" value="PROKAR_LIPOPROTEIN"/>
    <property type="match status" value="1"/>
</dbReference>
<sequence length="283" mass="32112">MLNGFRNTVVFLFVLYLFFACGKKDEGASLLLNKARELYLNKEYALAKQEIDSMHVLYPKAFDERRAGLALLDTIRRAENHQTITECDSLIVLYSPQLEKMKSLFSYQRDKKYQEEGTYIPKESVAGAITGTTLRSGVAEDGTLYLESVFIGQQKHNQIKVSTKDGFFTQSLSVTDDGLNYRFSNMGKNYEVIRFSGSDENGIAKFIYSNQDKALTLTLEGASKYSYILSQTIKSAVSKSFQLSTMMLQLDSLKKAKEEAEFKNYYLENDKGKVKEAKETADM</sequence>
<name>A0A840CWP3_9BACT</name>